<evidence type="ECO:0000256" key="6">
    <source>
        <dbReference type="PIRSR" id="PIRSR609283-1"/>
    </source>
</evidence>
<keyword evidence="2 6" id="KW-0479">Metal-binding</keyword>
<evidence type="ECO:0000256" key="1">
    <source>
        <dbReference type="ARBA" id="ARBA00001913"/>
    </source>
</evidence>
<keyword evidence="3" id="KW-0378">Hydrolase</keyword>
<dbReference type="PANTHER" id="PTHR13023">
    <property type="entry name" value="APYRASE"/>
    <property type="match status" value="1"/>
</dbReference>
<dbReference type="EMBL" id="CAJNRD030001120">
    <property type="protein sequence ID" value="CAG5093343.1"/>
    <property type="molecule type" value="Genomic_DNA"/>
</dbReference>
<name>A0A8J2HCE5_COTCN</name>
<dbReference type="GO" id="GO:0004382">
    <property type="term" value="F:GDP phosphatase activity"/>
    <property type="evidence" value="ECO:0007669"/>
    <property type="project" value="TreeGrafter"/>
</dbReference>
<comment type="cofactor">
    <cofactor evidence="1 6">
        <name>Ca(2+)</name>
        <dbReference type="ChEBI" id="CHEBI:29108"/>
    </cofactor>
</comment>
<dbReference type="OrthoDB" id="25028at2759"/>
<protein>
    <submittedName>
        <fullName evidence="7">Similar to Cant1: Soluble calcium-activated nucleotidase 1 (Rattus norvegicus)</fullName>
    </submittedName>
</protein>
<evidence type="ECO:0000256" key="4">
    <source>
        <dbReference type="ARBA" id="ARBA00022837"/>
    </source>
</evidence>
<feature type="binding site" evidence="6">
    <location>
        <position position="192"/>
    </location>
    <ligand>
        <name>Ca(2+)</name>
        <dbReference type="ChEBI" id="CHEBI:29108"/>
    </ligand>
</feature>
<accession>A0A8J2HCE5</accession>
<reference evidence="7" key="1">
    <citation type="submission" date="2021-04" db="EMBL/GenBank/DDBJ databases">
        <authorList>
            <person name="Chebbi M.A.C M."/>
        </authorList>
    </citation>
    <scope>NUCLEOTIDE SEQUENCE</scope>
</reference>
<organism evidence="7 8">
    <name type="scientific">Cotesia congregata</name>
    <name type="common">Parasitoid wasp</name>
    <name type="synonym">Apanteles congregatus</name>
    <dbReference type="NCBI Taxonomy" id="51543"/>
    <lineage>
        <taxon>Eukaryota</taxon>
        <taxon>Metazoa</taxon>
        <taxon>Ecdysozoa</taxon>
        <taxon>Arthropoda</taxon>
        <taxon>Hexapoda</taxon>
        <taxon>Insecta</taxon>
        <taxon>Pterygota</taxon>
        <taxon>Neoptera</taxon>
        <taxon>Endopterygota</taxon>
        <taxon>Hymenoptera</taxon>
        <taxon>Apocrita</taxon>
        <taxon>Ichneumonoidea</taxon>
        <taxon>Braconidae</taxon>
        <taxon>Microgastrinae</taxon>
        <taxon>Cotesia</taxon>
    </lineage>
</organism>
<dbReference type="GO" id="GO:0005509">
    <property type="term" value="F:calcium ion binding"/>
    <property type="evidence" value="ECO:0007669"/>
    <property type="project" value="InterPro"/>
</dbReference>
<dbReference type="SUPFAM" id="SSF101887">
    <property type="entry name" value="Apyrase"/>
    <property type="match status" value="1"/>
</dbReference>
<dbReference type="GO" id="GO:0045134">
    <property type="term" value="F:UDP phosphatase activity"/>
    <property type="evidence" value="ECO:0007669"/>
    <property type="project" value="TreeGrafter"/>
</dbReference>
<keyword evidence="4 6" id="KW-0106">Calcium</keyword>
<evidence type="ECO:0000313" key="8">
    <source>
        <dbReference type="Proteomes" id="UP000786811"/>
    </source>
</evidence>
<comment type="caution">
    <text evidence="7">The sequence shown here is derived from an EMBL/GenBank/DDBJ whole genome shotgun (WGS) entry which is preliminary data.</text>
</comment>
<dbReference type="Gene3D" id="2.120.10.100">
    <property type="entry name" value="Apyrase"/>
    <property type="match status" value="1"/>
</dbReference>
<keyword evidence="8" id="KW-1185">Reference proteome</keyword>
<dbReference type="AlphaFoldDB" id="A0A8J2HCE5"/>
<evidence type="ECO:0000256" key="3">
    <source>
        <dbReference type="ARBA" id="ARBA00022801"/>
    </source>
</evidence>
<dbReference type="InterPro" id="IPR036258">
    <property type="entry name" value="Apyrase_sf"/>
</dbReference>
<dbReference type="Proteomes" id="UP000786811">
    <property type="component" value="Unassembled WGS sequence"/>
</dbReference>
<dbReference type="InterPro" id="IPR009283">
    <property type="entry name" value="Apyrase"/>
</dbReference>
<proteinExistence type="inferred from homology"/>
<dbReference type="GO" id="GO:0030166">
    <property type="term" value="P:proteoglycan biosynthetic process"/>
    <property type="evidence" value="ECO:0007669"/>
    <property type="project" value="TreeGrafter"/>
</dbReference>
<evidence type="ECO:0000256" key="2">
    <source>
        <dbReference type="ARBA" id="ARBA00022723"/>
    </source>
</evidence>
<evidence type="ECO:0000313" key="7">
    <source>
        <dbReference type="EMBL" id="CAG5093343.1"/>
    </source>
</evidence>
<dbReference type="Pfam" id="PF06079">
    <property type="entry name" value="Apyrase"/>
    <property type="match status" value="1"/>
</dbReference>
<comment type="similarity">
    <text evidence="5">Belongs to the apyrase family.</text>
</comment>
<sequence length="248" mass="29148">MKSTSISAAEWPFLFLGLSRIIHLNIENIHWCTPDSNPVQCIDRKRRLAEEQLLKQTSKEPRPERKREKPRKWIRPDALIIRPAEKEKYAEILRRIKQSVPDEQVRTTVEKIHKTNTGDMLITLSSYMIHESGVWSNIHKCWFFIPRRCSVKQYNETEDEKMSCNVLLKADEEFNHVEVTQLNNWIPIRGFSSFKFLPGSEDKIIIALKTEEYQSQTATYITAFTINGKLLLPDLKIGDYKYEGFEFI</sequence>
<dbReference type="PANTHER" id="PTHR13023:SF3">
    <property type="entry name" value="SOLUBLE CALCIUM-ACTIVATED NUCLEOTIDASE 1"/>
    <property type="match status" value="1"/>
</dbReference>
<evidence type="ECO:0000256" key="5">
    <source>
        <dbReference type="ARBA" id="ARBA00025738"/>
    </source>
</evidence>
<gene>
    <name evidence="7" type="ORF">HICCMSTLAB_LOCUS6758</name>
</gene>
<feature type="binding site" evidence="6">
    <location>
        <position position="131"/>
    </location>
    <ligand>
        <name>Ca(2+)</name>
        <dbReference type="ChEBI" id="CHEBI:29108"/>
    </ligand>
</feature>
<feature type="binding site" evidence="6">
    <location>
        <position position="243"/>
    </location>
    <ligand>
        <name>Ca(2+)</name>
        <dbReference type="ChEBI" id="CHEBI:29108"/>
    </ligand>
</feature>